<dbReference type="InterPro" id="IPR029044">
    <property type="entry name" value="Nucleotide-diphossugar_trans"/>
</dbReference>
<keyword evidence="3" id="KW-0808">Transferase</keyword>
<dbReference type="EMBL" id="UOGD01000463">
    <property type="protein sequence ID" value="VAX29808.1"/>
    <property type="molecule type" value="Genomic_DNA"/>
</dbReference>
<dbReference type="Pfam" id="PF25087">
    <property type="entry name" value="GMPPB_C"/>
    <property type="match status" value="1"/>
</dbReference>
<name>A0A3B1D1E0_9ZZZZ</name>
<gene>
    <name evidence="3" type="ORF">MNBD_IGNAVI01-2783</name>
</gene>
<feature type="domain" description="Nucleotidyl transferase" evidence="1">
    <location>
        <begin position="3"/>
        <end position="233"/>
    </location>
</feature>
<dbReference type="SUPFAM" id="SSF53448">
    <property type="entry name" value="Nucleotide-diphospho-sugar transferases"/>
    <property type="match status" value="1"/>
</dbReference>
<reference evidence="3" key="1">
    <citation type="submission" date="2018-06" db="EMBL/GenBank/DDBJ databases">
        <authorList>
            <person name="Zhirakovskaya E."/>
        </authorList>
    </citation>
    <scope>NUCLEOTIDE SEQUENCE</scope>
</reference>
<keyword evidence="3" id="KW-0548">Nucleotidyltransferase</keyword>
<dbReference type="AlphaFoldDB" id="A0A3B1D1E0"/>
<dbReference type="Pfam" id="PF00483">
    <property type="entry name" value="NTP_transferase"/>
    <property type="match status" value="1"/>
</dbReference>
<dbReference type="Gene3D" id="2.160.10.10">
    <property type="entry name" value="Hexapeptide repeat proteins"/>
    <property type="match status" value="1"/>
</dbReference>
<dbReference type="CDD" id="cd04181">
    <property type="entry name" value="NTP_transferase"/>
    <property type="match status" value="1"/>
</dbReference>
<organism evidence="3">
    <name type="scientific">hydrothermal vent metagenome</name>
    <dbReference type="NCBI Taxonomy" id="652676"/>
    <lineage>
        <taxon>unclassified sequences</taxon>
        <taxon>metagenomes</taxon>
        <taxon>ecological metagenomes</taxon>
    </lineage>
</organism>
<evidence type="ECO:0000259" key="2">
    <source>
        <dbReference type="Pfam" id="PF25087"/>
    </source>
</evidence>
<proteinExistence type="predicted"/>
<evidence type="ECO:0000313" key="3">
    <source>
        <dbReference type="EMBL" id="VAX29808.1"/>
    </source>
</evidence>
<protein>
    <submittedName>
        <fullName evidence="3">Glucose-1-phosphate thymidylyltransferase</fullName>
        <ecNumber evidence="3">2.7.7.24</ecNumber>
    </submittedName>
</protein>
<dbReference type="EC" id="2.7.7.24" evidence="3"/>
<accession>A0A3B1D1E0</accession>
<feature type="domain" description="Mannose-1-phosphate guanyltransferase C-terminal" evidence="2">
    <location>
        <begin position="246"/>
        <end position="309"/>
    </location>
</feature>
<dbReference type="PANTHER" id="PTHR42883:SF2">
    <property type="entry name" value="THYMIDYLYLTRANSFERASE"/>
    <property type="match status" value="1"/>
</dbReference>
<dbReference type="Gene3D" id="3.90.550.10">
    <property type="entry name" value="Spore Coat Polysaccharide Biosynthesis Protein SpsA, Chain A"/>
    <property type="match status" value="1"/>
</dbReference>
<sequence>MRAIIPVAGFGTRLKPHTLTHPKVLLNVGGKPIVAHIIDKLIEENITEATFIVGYLGERIEDYISKTYPNLKAEYVEQKELLGLGHAIYQAAPTFNDDEILIILGDTVFDVDLSQISKLETSSLGVKEIKDPRRFGVAEIENGLITKLIEKPENPTTNLALVGLYYIKNSTLLTKSIEELMKKDIKTKNEYQLTDALQLMIEKGEKFMTFPVEGWYDCGKPETLLSTNRFILSKNGEPKKIESVVINEPVYIAPTAKIKNSVIGPYATISDNCEVSDSVIKNSIINKNSKVERMILADSIIGADARVQGSHHKMNVGDSLELEIN</sequence>
<dbReference type="PANTHER" id="PTHR42883">
    <property type="entry name" value="GLUCOSE-1-PHOSPHATE THYMIDYLTRANSFERASE"/>
    <property type="match status" value="1"/>
</dbReference>
<dbReference type="GO" id="GO:0008879">
    <property type="term" value="F:glucose-1-phosphate thymidylyltransferase activity"/>
    <property type="evidence" value="ECO:0007669"/>
    <property type="project" value="UniProtKB-EC"/>
</dbReference>
<evidence type="ECO:0000259" key="1">
    <source>
        <dbReference type="Pfam" id="PF00483"/>
    </source>
</evidence>
<dbReference type="InterPro" id="IPR056729">
    <property type="entry name" value="GMPPB_C"/>
</dbReference>
<dbReference type="InterPro" id="IPR005835">
    <property type="entry name" value="NTP_transferase_dom"/>
</dbReference>